<dbReference type="InterPro" id="IPR049050">
    <property type="entry name" value="nSTAND3"/>
</dbReference>
<dbReference type="Pfam" id="PF20720">
    <property type="entry name" value="nSTAND3"/>
    <property type="match status" value="1"/>
</dbReference>
<name>A0A653ZKK6_BACMY</name>
<dbReference type="SUPFAM" id="SSF52540">
    <property type="entry name" value="P-loop containing nucleoside triphosphate hydrolases"/>
    <property type="match status" value="1"/>
</dbReference>
<dbReference type="GO" id="GO:0005524">
    <property type="term" value="F:ATP binding"/>
    <property type="evidence" value="ECO:0007669"/>
    <property type="project" value="UniProtKB-KW"/>
</dbReference>
<dbReference type="EMBL" id="CABWMC010000029">
    <property type="protein sequence ID" value="VXC55822.1"/>
    <property type="molecule type" value="Genomic_DNA"/>
</dbReference>
<evidence type="ECO:0000313" key="3">
    <source>
        <dbReference type="Proteomes" id="UP000437562"/>
    </source>
</evidence>
<keyword evidence="2" id="KW-0067">ATP-binding</keyword>
<dbReference type="InterPro" id="IPR027417">
    <property type="entry name" value="P-loop_NTPase"/>
</dbReference>
<dbReference type="Proteomes" id="UP000437562">
    <property type="component" value="Unassembled WGS sequence"/>
</dbReference>
<protein>
    <submittedName>
        <fullName evidence="2">ATP-binding protein</fullName>
    </submittedName>
</protein>
<gene>
    <name evidence="2" type="ORF">BACI71_40189</name>
</gene>
<proteinExistence type="predicted"/>
<evidence type="ECO:0000313" key="2">
    <source>
        <dbReference type="EMBL" id="VXC55822.1"/>
    </source>
</evidence>
<organism evidence="2 3">
    <name type="scientific">Bacillus mycoides</name>
    <dbReference type="NCBI Taxonomy" id="1405"/>
    <lineage>
        <taxon>Bacteria</taxon>
        <taxon>Bacillati</taxon>
        <taxon>Bacillota</taxon>
        <taxon>Bacilli</taxon>
        <taxon>Bacillales</taxon>
        <taxon>Bacillaceae</taxon>
        <taxon>Bacillus</taxon>
        <taxon>Bacillus cereus group</taxon>
    </lineage>
</organism>
<reference evidence="2 3" key="1">
    <citation type="submission" date="2019-10" db="EMBL/GenBank/DDBJ databases">
        <authorList>
            <person name="Karimi E."/>
        </authorList>
    </citation>
    <scope>NUCLEOTIDE SEQUENCE [LARGE SCALE GENOMIC DNA]</scope>
    <source>
        <strain evidence="2">Bacillus sp. 71</strain>
    </source>
</reference>
<dbReference type="AlphaFoldDB" id="A0A653ZKK6"/>
<sequence length="1240" mass="146171">MSRLQSIENGLIEINETVFQELCDGYLAIRNENYTAFSRTGSQSGKQKTRKGTPDSFFLLPNGKYIFVEYSTNITSGVKKLGEDIQKCLDEEKTGVPISDIAEIILCINFNLKASEIQELKELLSKTKIILTMVTLNSLAIELHLNHRDLANQYLGLPLDTGQIVSIDRFIEEYNRASNRISTPLDNKFLHRENEVSALKNALADLDFIILTGVPGVGKTKLAIETIKEFVKENKTFNAFCVSYKNHTLLEDLFHHLKEDKDYILFVDDANRIDSFDQIKGFYRSSRKGNLKIVITVRDYALQEIDRRCNEFLPQHINVPKLNDEQIIDIIKADSFEILNSDYQREIVRIADGNPRLAIMAALLAKQEQNLEILSDASDLFEIYFSTFIQDQAEFVNDLYIQCLGLIAFFYTIPYKDKELVTNILSDFEINYYDFIDAIDKLDKWELIEIQFEHVKIPEQNLSTYFFYRSFIKDNVLSFGILLRKYFDANEDRFRECIISANNTFGPKNVMTKLKSELIEHWNTIKSDEKKAYKFLSIFWIYLENQSLEFVYDKIADLPVVGVEEYKVEYKNNAFSYNRNETIELLGEFFRPISSFKDAIELAFEFTRKCPQHLPELIHKIREVLTFDRDDEITGYYRQEVLFDLLLRGLNEGDQLYSTAFYELAKTFLEFQFHHSKGGRNYTVYWYDYQLRSIKPIQEFRAKIWHALDTQFTSNPNKTFEVLQSYLDNYKTVKEIMEFDIPFILEIIDKYFTNESFDNCRYVQDYIRWCKRNSVLNPIFPSLIEKFTNSTYERFLKIDWNRLRDKEVYQFEDWKEYERLKEVEIRSSFTFHSKEEIKIFYDDFVYLKDKIRDNWSHNKVMDIVIGENCLNSFELGMHILQLIIKENNIINYIPRAVFYNQLNTQKRVNQIWGLMLDESFQHKIQWEFAFFENIHDSLISQEIQKAIINSISATEESATIYFDGLEKFLKIRPNLFEEIFKTIVEKNSMGVVKLYVLGDVFIKYFDKLGDDIGIIKEAYLQQNKLSNHFDYDGKGLLNILKTNPSFLVDFVNALYNVADGRFEKEKVNLSCIWEIENIENQLIRVFDEVIEKEIYLGILEHFCNNFFRDLKDTHQLKADRFLLNYVKSNYNNQVKMNVVVDIVRNSRTELFEKVLLSYLSLNQSKEAFSKIYWIKNGGVYSGDVIFGDVEAAEWRTILSIVEKAALGIKLIPIKRYLAEKIEICLKSGEYERKRRFLQKN</sequence>
<feature type="domain" description="Novel STAND NTPase 3" evidence="1">
    <location>
        <begin position="195"/>
        <end position="314"/>
    </location>
</feature>
<keyword evidence="2" id="KW-0547">Nucleotide-binding</keyword>
<dbReference type="RefSeq" id="WP_159146494.1">
    <property type="nucleotide sequence ID" value="NZ_LR733376.1"/>
</dbReference>
<dbReference type="Gene3D" id="3.40.50.300">
    <property type="entry name" value="P-loop containing nucleotide triphosphate hydrolases"/>
    <property type="match status" value="1"/>
</dbReference>
<evidence type="ECO:0000259" key="1">
    <source>
        <dbReference type="Pfam" id="PF20720"/>
    </source>
</evidence>
<accession>A0A653ZKK6</accession>